<feature type="transmembrane region" description="Helical" evidence="7">
    <location>
        <begin position="262"/>
        <end position="283"/>
    </location>
</feature>
<evidence type="ECO:0000256" key="6">
    <source>
        <dbReference type="ARBA" id="ARBA00023136"/>
    </source>
</evidence>
<feature type="domain" description="Concentrative nucleoside transporter C-terminal" evidence="9">
    <location>
        <begin position="213"/>
        <end position="414"/>
    </location>
</feature>
<protein>
    <submittedName>
        <fullName evidence="11">Nucleoside:proton symporter</fullName>
    </submittedName>
</protein>
<feature type="transmembrane region" description="Helical" evidence="7">
    <location>
        <begin position="214"/>
        <end position="233"/>
    </location>
</feature>
<feature type="transmembrane region" description="Helical" evidence="7">
    <location>
        <begin position="99"/>
        <end position="125"/>
    </location>
</feature>
<keyword evidence="3" id="KW-1003">Cell membrane</keyword>
<dbReference type="InterPro" id="IPR011657">
    <property type="entry name" value="CNT_C_dom"/>
</dbReference>
<keyword evidence="6 7" id="KW-0472">Membrane</keyword>
<comment type="caution">
    <text evidence="11">The sequence shown here is derived from an EMBL/GenBank/DDBJ whole genome shotgun (WGS) entry which is preliminary data.</text>
</comment>
<feature type="domain" description="Nucleoside transporter/FeoB GTPase Gate" evidence="10">
    <location>
        <begin position="106"/>
        <end position="203"/>
    </location>
</feature>
<dbReference type="InterPro" id="IPR011642">
    <property type="entry name" value="Gate_dom"/>
</dbReference>
<name>A0ABS5IAE9_9PROT</name>
<feature type="transmembrane region" description="Helical" evidence="7">
    <location>
        <begin position="303"/>
        <end position="327"/>
    </location>
</feature>
<evidence type="ECO:0000256" key="3">
    <source>
        <dbReference type="ARBA" id="ARBA00022475"/>
    </source>
</evidence>
<evidence type="ECO:0000256" key="4">
    <source>
        <dbReference type="ARBA" id="ARBA00022692"/>
    </source>
</evidence>
<feature type="transmembrane region" description="Helical" evidence="7">
    <location>
        <begin position="394"/>
        <end position="416"/>
    </location>
</feature>
<evidence type="ECO:0000256" key="7">
    <source>
        <dbReference type="SAM" id="Phobius"/>
    </source>
</evidence>
<feature type="transmembrane region" description="Helical" evidence="7">
    <location>
        <begin position="180"/>
        <end position="202"/>
    </location>
</feature>
<dbReference type="PANTHER" id="PTHR10590">
    <property type="entry name" value="SODIUM/NUCLEOSIDE COTRANSPORTER"/>
    <property type="match status" value="1"/>
</dbReference>
<feature type="transmembrane region" description="Helical" evidence="7">
    <location>
        <begin position="32"/>
        <end position="52"/>
    </location>
</feature>
<evidence type="ECO:0000313" key="12">
    <source>
        <dbReference type="Proteomes" id="UP000680714"/>
    </source>
</evidence>
<dbReference type="Proteomes" id="UP000680714">
    <property type="component" value="Unassembled WGS sequence"/>
</dbReference>
<proteinExistence type="inferred from homology"/>
<keyword evidence="4 7" id="KW-0812">Transmembrane</keyword>
<comment type="subcellular location">
    <subcellularLocation>
        <location evidence="1">Cell membrane</location>
        <topology evidence="1">Multi-pass membrane protein</topology>
    </subcellularLocation>
</comment>
<evidence type="ECO:0000259" key="10">
    <source>
        <dbReference type="Pfam" id="PF07670"/>
    </source>
</evidence>
<dbReference type="Pfam" id="PF07670">
    <property type="entry name" value="Gate"/>
    <property type="match status" value="1"/>
</dbReference>
<reference evidence="11 12" key="1">
    <citation type="submission" date="2021-04" db="EMBL/GenBank/DDBJ databases">
        <title>Magnetospirillum sulfuroxidans sp. nov., a facultative chemolithoautotrophic sulfur-oxidizing alphaproteobacterium isolated from freshwater sediment and proposals for Paramagetospirillum gen. nov., and Magnetospirillaceae fam. nov.</title>
        <authorList>
            <person name="Koziaeva V."/>
            <person name="Geelhoed J.S."/>
            <person name="Sorokin D.Y."/>
            <person name="Grouzdev D.S."/>
        </authorList>
    </citation>
    <scope>NUCLEOTIDE SEQUENCE [LARGE SCALE GENOMIC DNA]</scope>
    <source>
        <strain evidence="11 12">J10</strain>
    </source>
</reference>
<dbReference type="EMBL" id="JAGTUF010000004">
    <property type="protein sequence ID" value="MBR9971402.1"/>
    <property type="molecule type" value="Genomic_DNA"/>
</dbReference>
<dbReference type="Pfam" id="PF01773">
    <property type="entry name" value="Nucleos_tra2_N"/>
    <property type="match status" value="1"/>
</dbReference>
<dbReference type="PANTHER" id="PTHR10590:SF4">
    <property type="entry name" value="SOLUTE CARRIER FAMILY 28 MEMBER 3"/>
    <property type="match status" value="1"/>
</dbReference>
<evidence type="ECO:0000259" key="9">
    <source>
        <dbReference type="Pfam" id="PF07662"/>
    </source>
</evidence>
<keyword evidence="5 7" id="KW-1133">Transmembrane helix</keyword>
<evidence type="ECO:0000256" key="5">
    <source>
        <dbReference type="ARBA" id="ARBA00022989"/>
    </source>
</evidence>
<evidence type="ECO:0000256" key="2">
    <source>
        <dbReference type="ARBA" id="ARBA00009033"/>
    </source>
</evidence>
<feature type="transmembrane region" description="Helical" evidence="7">
    <location>
        <begin position="64"/>
        <end position="87"/>
    </location>
</feature>
<feature type="transmembrane region" description="Helical" evidence="7">
    <location>
        <begin position="359"/>
        <end position="382"/>
    </location>
</feature>
<comment type="similarity">
    <text evidence="2">Belongs to the concentrative nucleoside transporter (CNT) (TC 2.A.41) family.</text>
</comment>
<organism evidence="11 12">
    <name type="scientific">Magnetospirillum sulfuroxidans</name>
    <dbReference type="NCBI Taxonomy" id="611300"/>
    <lineage>
        <taxon>Bacteria</taxon>
        <taxon>Pseudomonadati</taxon>
        <taxon>Pseudomonadota</taxon>
        <taxon>Alphaproteobacteria</taxon>
        <taxon>Rhodospirillales</taxon>
        <taxon>Rhodospirillaceae</taxon>
        <taxon>Magnetospirillum</taxon>
    </lineage>
</organism>
<dbReference type="InterPro" id="IPR008276">
    <property type="entry name" value="C_nuclsd_transpt"/>
</dbReference>
<dbReference type="RefSeq" id="WP_211547125.1">
    <property type="nucleotide sequence ID" value="NZ_JAGTUF010000004.1"/>
</dbReference>
<evidence type="ECO:0000259" key="8">
    <source>
        <dbReference type="Pfam" id="PF01773"/>
    </source>
</evidence>
<feature type="transmembrane region" description="Helical" evidence="7">
    <location>
        <begin position="145"/>
        <end position="168"/>
    </location>
</feature>
<gene>
    <name evidence="11" type="ORF">KEC16_06725</name>
</gene>
<feature type="transmembrane region" description="Helical" evidence="7">
    <location>
        <begin position="6"/>
        <end position="25"/>
    </location>
</feature>
<evidence type="ECO:0000313" key="11">
    <source>
        <dbReference type="EMBL" id="MBR9971402.1"/>
    </source>
</evidence>
<evidence type="ECO:0000256" key="1">
    <source>
        <dbReference type="ARBA" id="ARBA00004651"/>
    </source>
</evidence>
<feature type="domain" description="Concentrative nucleoside transporter N-terminal" evidence="8">
    <location>
        <begin position="13"/>
        <end position="85"/>
    </location>
</feature>
<accession>A0ABS5IAE9</accession>
<keyword evidence="12" id="KW-1185">Reference proteome</keyword>
<sequence>MAAEFGAAIQSIVGIAGLVAITWALSEQRRHVSWRVVVAGLLLQFLIAALLLKFPLSQTLFLGLNRVVAAVQSATIAGTSFVFGYVGGGRSPFSITDPAAGFVLAFQALPLVLLMSALSALLYHWRILPLVVKGFSRLLERSLGLGGAVGVSSAANAFVGMVEAPLLIRPYMATMSRGELFVVMTGGMATIAGTMMVLYATFLTGVIADPVGHLLTASLISVPAAVMVAKIMVPDDTRTGGGEAPTAYGSSMDAVVRGTTDGVALLINIIAMLIVLVALVALVNSLLGLFPDLFGAPVTLQRLFGWVMAPIVWLMGIPASEMVAAGALMGTKTVLNELLAYVDLAHLPAGVLSERSRVIMTYGLCGFANFGSLGIMIAGLSAMAPSRRDDIVALGGRSIVSGTLASCLTGAVVGVLL</sequence>
<dbReference type="Pfam" id="PF07662">
    <property type="entry name" value="Nucleos_tra2_C"/>
    <property type="match status" value="1"/>
</dbReference>
<dbReference type="InterPro" id="IPR002668">
    <property type="entry name" value="CNT_N_dom"/>
</dbReference>